<dbReference type="PANTHER" id="PTHR22946">
    <property type="entry name" value="DIENELACTONE HYDROLASE DOMAIN-CONTAINING PROTEIN-RELATED"/>
    <property type="match status" value="1"/>
</dbReference>
<dbReference type="Pfam" id="PF02129">
    <property type="entry name" value="Peptidase_S15"/>
    <property type="match status" value="1"/>
</dbReference>
<accession>A0A1I1JPQ0</accession>
<dbReference type="InterPro" id="IPR008979">
    <property type="entry name" value="Galactose-bd-like_sf"/>
</dbReference>
<evidence type="ECO:0000256" key="3">
    <source>
        <dbReference type="SAM" id="SignalP"/>
    </source>
</evidence>
<organism evidence="5 6">
    <name type="scientific">Klenkia taihuensis</name>
    <dbReference type="NCBI Taxonomy" id="1225127"/>
    <lineage>
        <taxon>Bacteria</taxon>
        <taxon>Bacillati</taxon>
        <taxon>Actinomycetota</taxon>
        <taxon>Actinomycetes</taxon>
        <taxon>Geodermatophilales</taxon>
        <taxon>Geodermatophilaceae</taxon>
        <taxon>Klenkia</taxon>
    </lineage>
</organism>
<dbReference type="OrthoDB" id="9804819at2"/>
<evidence type="ECO:0000256" key="2">
    <source>
        <dbReference type="ARBA" id="ARBA00022801"/>
    </source>
</evidence>
<keyword evidence="2" id="KW-0378">Hydrolase</keyword>
<dbReference type="STRING" id="1225127.SAMN05661030_1144"/>
<dbReference type="Gene3D" id="3.40.50.1820">
    <property type="entry name" value="alpha/beta hydrolase"/>
    <property type="match status" value="2"/>
</dbReference>
<dbReference type="InterPro" id="IPR029058">
    <property type="entry name" value="AB_hydrolase_fold"/>
</dbReference>
<keyword evidence="6" id="KW-1185">Reference proteome</keyword>
<dbReference type="GO" id="GO:0052689">
    <property type="term" value="F:carboxylic ester hydrolase activity"/>
    <property type="evidence" value="ECO:0007669"/>
    <property type="project" value="UniProtKB-ARBA"/>
</dbReference>
<evidence type="ECO:0000256" key="1">
    <source>
        <dbReference type="ARBA" id="ARBA00008645"/>
    </source>
</evidence>
<feature type="domain" description="Xaa-Pro dipeptidyl-peptidase C-terminal" evidence="4">
    <location>
        <begin position="378"/>
        <end position="604"/>
    </location>
</feature>
<name>A0A1I1JPQ0_9ACTN</name>
<sequence length="609" mass="62382">MRRGTTALLTAALLGTGAVTAPAAATVPVEIVPRDLTVTVTGLGPAGRTCQVDADLYVPAGVDAGSPAPAVLTTNGFGGTKADQADVARGLGEQGYVVLAYTGLGFVDGDLCPITLDDREHDGAAAGQLLRLLGGDPSVRAVDDATGATVVVDQVVRQDDVTGTPFDPAAGMIGGSYGGQVQFATAAVEHAAGTDRLDAVVPLITWNDLAYSLAPENGAVSPTSVTSTGTGVPKYQWMALFTVLGVANGLQDLPAVTDPAQLAGLATGDCANFDARVCTALLEVATTGYPSAASTAFLRERSVASYVSDVRVPTLLAQGQADTLFDLQESVATYTALRDQGTPTALVWQSWGHSDLTPQPGELDMRHPAESVQGRQVLAWFDHFLRGEGPAPQLGFSYYRDWVHEQTGDVAAAYAHADAYPVGATETLHLSGSGDLVADPAAVVAGSASWSSVAPVGPNYTETSFLDQTGPVTDPPGTAVRFTSPPLTAPVDVVGSPRLTVTLETPTVAGTQLLGPGGQLVLVAKLYDVGPDGVVELPHRLVSPVRVADVTAPVTVQLPGVVHRFEAGHSLAVVLAGGDLAYRGSTLPQPVVLRTGPGVAGELQLPVTG</sequence>
<dbReference type="Pfam" id="PF08530">
    <property type="entry name" value="PepX_C"/>
    <property type="match status" value="1"/>
</dbReference>
<keyword evidence="3" id="KW-0732">Signal</keyword>
<dbReference type="Gene3D" id="2.60.120.260">
    <property type="entry name" value="Galactose-binding domain-like"/>
    <property type="match status" value="1"/>
</dbReference>
<dbReference type="InterPro" id="IPR013736">
    <property type="entry name" value="Xaa-Pro_dipept_C"/>
</dbReference>
<evidence type="ECO:0000313" key="5">
    <source>
        <dbReference type="EMBL" id="SFC50466.1"/>
    </source>
</evidence>
<dbReference type="PANTHER" id="PTHR22946:SF9">
    <property type="entry name" value="POLYKETIDE TRANSFERASE AF380"/>
    <property type="match status" value="1"/>
</dbReference>
<feature type="chain" id="PRO_5011709899" evidence="3">
    <location>
        <begin position="24"/>
        <end position="609"/>
    </location>
</feature>
<dbReference type="Proteomes" id="UP000199022">
    <property type="component" value="Unassembled WGS sequence"/>
</dbReference>
<dbReference type="SUPFAM" id="SSF49785">
    <property type="entry name" value="Galactose-binding domain-like"/>
    <property type="match status" value="1"/>
</dbReference>
<dbReference type="AlphaFoldDB" id="A0A1I1JPQ0"/>
<feature type="signal peptide" evidence="3">
    <location>
        <begin position="1"/>
        <end position="23"/>
    </location>
</feature>
<dbReference type="EMBL" id="FOMD01000001">
    <property type="protein sequence ID" value="SFC50466.1"/>
    <property type="molecule type" value="Genomic_DNA"/>
</dbReference>
<dbReference type="InterPro" id="IPR050261">
    <property type="entry name" value="FrsA_esterase"/>
</dbReference>
<dbReference type="InterPro" id="IPR000383">
    <property type="entry name" value="Xaa-Pro-like_dom"/>
</dbReference>
<comment type="similarity">
    <text evidence="1">Belongs to the AB hydrolase superfamily.</text>
</comment>
<dbReference type="RefSeq" id="WP_091555361.1">
    <property type="nucleotide sequence ID" value="NZ_BNAC01000003.1"/>
</dbReference>
<evidence type="ECO:0000259" key="4">
    <source>
        <dbReference type="SMART" id="SM00939"/>
    </source>
</evidence>
<dbReference type="SUPFAM" id="SSF53474">
    <property type="entry name" value="alpha/beta-Hydrolases"/>
    <property type="match status" value="1"/>
</dbReference>
<reference evidence="6" key="1">
    <citation type="submission" date="2016-10" db="EMBL/GenBank/DDBJ databases">
        <authorList>
            <person name="Varghese N."/>
            <person name="Submissions S."/>
        </authorList>
    </citation>
    <scope>NUCLEOTIDE SEQUENCE [LARGE SCALE GENOMIC DNA]</scope>
    <source>
        <strain evidence="6">DSM 45962</strain>
    </source>
</reference>
<evidence type="ECO:0000313" key="6">
    <source>
        <dbReference type="Proteomes" id="UP000199022"/>
    </source>
</evidence>
<dbReference type="GO" id="GO:0008239">
    <property type="term" value="F:dipeptidyl-peptidase activity"/>
    <property type="evidence" value="ECO:0007669"/>
    <property type="project" value="InterPro"/>
</dbReference>
<proteinExistence type="inferred from homology"/>
<dbReference type="SMART" id="SM00939">
    <property type="entry name" value="PepX_C"/>
    <property type="match status" value="1"/>
</dbReference>
<gene>
    <name evidence="5" type="ORF">SAMN05661030_1144</name>
</gene>
<protein>
    <submittedName>
        <fullName evidence="5">Predicted acyl esterase</fullName>
    </submittedName>
</protein>